<reference evidence="7 8" key="1">
    <citation type="journal article" date="2024" name="Commun. Biol.">
        <title>Comparative genomic analysis of thermophilic fungi reveals convergent evolutionary adaptations and gene losses.</title>
        <authorList>
            <person name="Steindorff A.S."/>
            <person name="Aguilar-Pontes M.V."/>
            <person name="Robinson A.J."/>
            <person name="Andreopoulos B."/>
            <person name="LaButti K."/>
            <person name="Kuo A."/>
            <person name="Mondo S."/>
            <person name="Riley R."/>
            <person name="Otillar R."/>
            <person name="Haridas S."/>
            <person name="Lipzen A."/>
            <person name="Grimwood J."/>
            <person name="Schmutz J."/>
            <person name="Clum A."/>
            <person name="Reid I.D."/>
            <person name="Moisan M.C."/>
            <person name="Butler G."/>
            <person name="Nguyen T.T.M."/>
            <person name="Dewar K."/>
            <person name="Conant G."/>
            <person name="Drula E."/>
            <person name="Henrissat B."/>
            <person name="Hansel C."/>
            <person name="Singer S."/>
            <person name="Hutchinson M.I."/>
            <person name="de Vries R.P."/>
            <person name="Natvig D.O."/>
            <person name="Powell A.J."/>
            <person name="Tsang A."/>
            <person name="Grigoriev I.V."/>
        </authorList>
    </citation>
    <scope>NUCLEOTIDE SEQUENCE [LARGE SCALE GENOMIC DNA]</scope>
    <source>
        <strain evidence="7 8">ATCC 22073</strain>
    </source>
</reference>
<dbReference type="InterPro" id="IPR050134">
    <property type="entry name" value="NAD-dep_sirtuin_deacylases"/>
</dbReference>
<feature type="compositionally biased region" description="Gly residues" evidence="5">
    <location>
        <begin position="307"/>
        <end position="323"/>
    </location>
</feature>
<dbReference type="Proteomes" id="UP001600064">
    <property type="component" value="Unassembled WGS sequence"/>
</dbReference>
<dbReference type="PROSITE" id="PS50305">
    <property type="entry name" value="SIRTUIN"/>
    <property type="match status" value="1"/>
</dbReference>
<dbReference type="InterPro" id="IPR003000">
    <property type="entry name" value="Sirtuin"/>
</dbReference>
<feature type="domain" description="Deacetylase sirtuin-type" evidence="6">
    <location>
        <begin position="32"/>
        <end position="388"/>
    </location>
</feature>
<gene>
    <name evidence="7" type="ORF">VTJ83DRAFT_5550</name>
</gene>
<keyword evidence="2" id="KW-0808">Transferase</keyword>
<feature type="binding site" evidence="4">
    <location>
        <position position="168"/>
    </location>
    <ligand>
        <name>Zn(2+)</name>
        <dbReference type="ChEBI" id="CHEBI:29105"/>
    </ligand>
</feature>
<feature type="region of interest" description="Disordered" evidence="5">
    <location>
        <begin position="201"/>
        <end position="241"/>
    </location>
</feature>
<evidence type="ECO:0000256" key="1">
    <source>
        <dbReference type="ARBA" id="ARBA00006924"/>
    </source>
</evidence>
<keyword evidence="4" id="KW-0862">Zinc</keyword>
<dbReference type="PANTHER" id="PTHR11085:SF10">
    <property type="entry name" value="NAD-DEPENDENT PROTEIN DEACYLASE SIRTUIN-5, MITOCHONDRIAL-RELATED"/>
    <property type="match status" value="1"/>
</dbReference>
<dbReference type="Gene3D" id="3.30.1600.10">
    <property type="entry name" value="SIR2/SIRT2 'Small Domain"/>
    <property type="match status" value="1"/>
</dbReference>
<dbReference type="Gene3D" id="3.40.50.1220">
    <property type="entry name" value="TPP-binding domain"/>
    <property type="match status" value="1"/>
</dbReference>
<comment type="caution">
    <text evidence="7">The sequence shown here is derived from an EMBL/GenBank/DDBJ whole genome shotgun (WGS) entry which is preliminary data.</text>
</comment>
<evidence type="ECO:0000313" key="7">
    <source>
        <dbReference type="EMBL" id="KAL2266198.1"/>
    </source>
</evidence>
<comment type="similarity">
    <text evidence="1">Belongs to the sirtuin family. Class I subfamily.</text>
</comment>
<dbReference type="InterPro" id="IPR026591">
    <property type="entry name" value="Sirtuin_cat_small_dom_sf"/>
</dbReference>
<dbReference type="Pfam" id="PF02146">
    <property type="entry name" value="SIR2"/>
    <property type="match status" value="1"/>
</dbReference>
<feature type="binding site" evidence="4">
    <location>
        <position position="221"/>
    </location>
    <ligand>
        <name>Zn(2+)</name>
        <dbReference type="ChEBI" id="CHEBI:29105"/>
    </ligand>
</feature>
<dbReference type="GeneID" id="98126807"/>
<evidence type="ECO:0000256" key="5">
    <source>
        <dbReference type="SAM" id="MobiDB-lite"/>
    </source>
</evidence>
<feature type="active site" description="Proton acceptor" evidence="4">
    <location>
        <position position="155"/>
    </location>
</feature>
<name>A0ABR4D760_9PEZI</name>
<proteinExistence type="inferred from homology"/>
<evidence type="ECO:0000256" key="2">
    <source>
        <dbReference type="ARBA" id="ARBA00022679"/>
    </source>
</evidence>
<dbReference type="SUPFAM" id="SSF52467">
    <property type="entry name" value="DHS-like NAD/FAD-binding domain"/>
    <property type="match status" value="1"/>
</dbReference>
<dbReference type="RefSeq" id="XP_070864925.1">
    <property type="nucleotide sequence ID" value="XM_071012163.1"/>
</dbReference>
<evidence type="ECO:0000313" key="8">
    <source>
        <dbReference type="Proteomes" id="UP001600064"/>
    </source>
</evidence>
<feature type="binding site" evidence="4">
    <location>
        <position position="163"/>
    </location>
    <ligand>
        <name>Zn(2+)</name>
        <dbReference type="ChEBI" id="CHEBI:29105"/>
    </ligand>
</feature>
<dbReference type="InterPro" id="IPR026590">
    <property type="entry name" value="Ssirtuin_cat_dom"/>
</dbReference>
<keyword evidence="4" id="KW-0479">Metal-binding</keyword>
<organism evidence="7 8">
    <name type="scientific">Remersonia thermophila</name>
    <dbReference type="NCBI Taxonomy" id="72144"/>
    <lineage>
        <taxon>Eukaryota</taxon>
        <taxon>Fungi</taxon>
        <taxon>Dikarya</taxon>
        <taxon>Ascomycota</taxon>
        <taxon>Pezizomycotina</taxon>
        <taxon>Sordariomycetes</taxon>
        <taxon>Sordariomycetidae</taxon>
        <taxon>Sordariales</taxon>
        <taxon>Sordariales incertae sedis</taxon>
        <taxon>Remersonia</taxon>
    </lineage>
</organism>
<protein>
    <recommendedName>
        <fullName evidence="6">Deacetylase sirtuin-type domain-containing protein</fullName>
    </recommendedName>
</protein>
<feature type="region of interest" description="Disordered" evidence="5">
    <location>
        <begin position="300"/>
        <end position="346"/>
    </location>
</feature>
<dbReference type="EMBL" id="JAZGUE010000005">
    <property type="protein sequence ID" value="KAL2266198.1"/>
    <property type="molecule type" value="Genomic_DNA"/>
</dbReference>
<keyword evidence="8" id="KW-1185">Reference proteome</keyword>
<dbReference type="InterPro" id="IPR029035">
    <property type="entry name" value="DHS-like_NAD/FAD-binding_dom"/>
</dbReference>
<evidence type="ECO:0000259" key="6">
    <source>
        <dbReference type="PROSITE" id="PS50305"/>
    </source>
</evidence>
<feature type="binding site" evidence="4">
    <location>
        <position position="218"/>
    </location>
    <ligand>
        <name>Zn(2+)</name>
        <dbReference type="ChEBI" id="CHEBI:29105"/>
    </ligand>
</feature>
<accession>A0ABR4D760</accession>
<dbReference type="PANTHER" id="PTHR11085">
    <property type="entry name" value="NAD-DEPENDENT PROTEIN DEACYLASE SIRTUIN-5, MITOCHONDRIAL-RELATED"/>
    <property type="match status" value="1"/>
</dbReference>
<feature type="compositionally biased region" description="Basic and acidic residues" evidence="5">
    <location>
        <begin position="324"/>
        <end position="337"/>
    </location>
</feature>
<sequence>MRPSAAGLVTSPISRPLVRRTFLSFTAAMAPKNPKYNDVDAFHARLRRSRRILAVCGAGLSAASGLPTFRGAGGWWRNYEAMKLATPEAFARDPGLVWLFYAYRRHMALRVKPNAGHYALAELARQNPNFLCVSQNVDNLHPRAGHPPEQLRLLHGSLFTLKCESPTCDYSETNLDSPLCPALAPAAVDAPADPAVMHPLLDPSTPLPTPSRKDLPRCPRCRRSRAAASRQGEQDTGPLLRPGVVWFGEQLDPSVLSYVDAWIAGPAHPPVDMVLVVGTSGIVYPAAGLAELARSSCRRRSRRCHGDGGGGGGGPRRQAGRDGGAGREGAEAEAEKKEEEEEEETSIVHINLDAEAPETLRRLGPGDFAFAGDAAEVLPRLLEPVIGRWDKGEKRFVREDERTSS</sequence>
<evidence type="ECO:0000256" key="3">
    <source>
        <dbReference type="ARBA" id="ARBA00023027"/>
    </source>
</evidence>
<keyword evidence="3" id="KW-0520">NAD</keyword>
<evidence type="ECO:0000256" key="4">
    <source>
        <dbReference type="PROSITE-ProRule" id="PRU00236"/>
    </source>
</evidence>